<reference evidence="2 3" key="1">
    <citation type="submission" date="2018-12" db="EMBL/GenBank/DDBJ databases">
        <authorList>
            <consortium name="Pathogen Informatics"/>
        </authorList>
    </citation>
    <scope>NUCLEOTIDE SEQUENCE [LARGE SCALE GENOMIC DNA]</scope>
    <source>
        <strain evidence="2 3">NCTC12871</strain>
    </source>
</reference>
<proteinExistence type="predicted"/>
<feature type="domain" description="Hemerythrin-like" evidence="1">
    <location>
        <begin position="22"/>
        <end position="155"/>
    </location>
</feature>
<keyword evidence="3" id="KW-1185">Reference proteome</keyword>
<dbReference type="InterPro" id="IPR012312">
    <property type="entry name" value="Hemerythrin-like"/>
</dbReference>
<accession>A0A448TTC1</accession>
<name>A0A448TTC1_9PAST</name>
<dbReference type="Proteomes" id="UP000279799">
    <property type="component" value="Chromosome"/>
</dbReference>
<protein>
    <submittedName>
        <fullName evidence="2">Iron-sulfur cluster repair di-iron protein</fullName>
    </submittedName>
</protein>
<dbReference type="Pfam" id="PF01814">
    <property type="entry name" value="Hemerythrin"/>
    <property type="match status" value="1"/>
</dbReference>
<dbReference type="RefSeq" id="WP_126598988.1">
    <property type="nucleotide sequence ID" value="NZ_LR134510.1"/>
</dbReference>
<sequence length="156" mass="18444">MQSLAQSTRNAAILDTDALIQYIIDRHHQRERFILTQLEDTILQACEKYPDNALLLSFYQKFIVAHQELLNHFESEEQDLYPKILHGEKVNWDKLTKEHIILAQSVQQLSELLTKIKLENNKISSDLVNKMVENFENFAVDVHHHMFLENMVLFKR</sequence>
<organism evidence="2 3">
    <name type="scientific">Actinobacillus delphinicola</name>
    <dbReference type="NCBI Taxonomy" id="51161"/>
    <lineage>
        <taxon>Bacteria</taxon>
        <taxon>Pseudomonadati</taxon>
        <taxon>Pseudomonadota</taxon>
        <taxon>Gammaproteobacteria</taxon>
        <taxon>Pasteurellales</taxon>
        <taxon>Pasteurellaceae</taxon>
        <taxon>Actinobacillus</taxon>
    </lineage>
</organism>
<gene>
    <name evidence="2" type="ORF">NCTC12871_00677</name>
</gene>
<dbReference type="EMBL" id="LR134510">
    <property type="protein sequence ID" value="VEJ09232.1"/>
    <property type="molecule type" value="Genomic_DNA"/>
</dbReference>
<evidence type="ECO:0000313" key="3">
    <source>
        <dbReference type="Proteomes" id="UP000279799"/>
    </source>
</evidence>
<dbReference type="OrthoDB" id="9797132at2"/>
<dbReference type="KEGG" id="adp:NCTC12871_00677"/>
<dbReference type="Gene3D" id="1.20.120.520">
    <property type="entry name" value="nmb1532 protein domain like"/>
    <property type="match status" value="1"/>
</dbReference>
<dbReference type="AlphaFoldDB" id="A0A448TTC1"/>
<evidence type="ECO:0000313" key="2">
    <source>
        <dbReference type="EMBL" id="VEJ09232.1"/>
    </source>
</evidence>
<evidence type="ECO:0000259" key="1">
    <source>
        <dbReference type="Pfam" id="PF01814"/>
    </source>
</evidence>